<dbReference type="RefSeq" id="WP_067386802.1">
    <property type="nucleotide sequence ID" value="NZ_CP015839.1"/>
</dbReference>
<name>A0A1A9F459_9GAMM</name>
<reference evidence="5" key="1">
    <citation type="submission" date="2016-05" db="EMBL/GenBank/DDBJ databases">
        <authorList>
            <person name="Baek K."/>
            <person name="Yang S.-J."/>
        </authorList>
    </citation>
    <scope>NUCLEOTIDE SEQUENCE [LARGE SCALE GENOMIC DNA]</scope>
    <source>
        <strain evidence="5">ST58-10</strain>
    </source>
</reference>
<dbReference type="InterPro" id="IPR047057">
    <property type="entry name" value="MerR_fam"/>
</dbReference>
<dbReference type="GO" id="GO:0003700">
    <property type="term" value="F:DNA-binding transcription factor activity"/>
    <property type="evidence" value="ECO:0007669"/>
    <property type="project" value="InterPro"/>
</dbReference>
<dbReference type="OrthoDB" id="9802039at2"/>
<organism evidence="4 5">
    <name type="scientific">Marinobacterium aestuarii</name>
    <dbReference type="NCBI Taxonomy" id="1821621"/>
    <lineage>
        <taxon>Bacteria</taxon>
        <taxon>Pseudomonadati</taxon>
        <taxon>Pseudomonadota</taxon>
        <taxon>Gammaproteobacteria</taxon>
        <taxon>Oceanospirillales</taxon>
        <taxon>Oceanospirillaceae</taxon>
        <taxon>Marinobacterium</taxon>
    </lineage>
</organism>
<dbReference type="SUPFAM" id="SSF46955">
    <property type="entry name" value="Putative DNA-binding domain"/>
    <property type="match status" value="1"/>
</dbReference>
<gene>
    <name evidence="4" type="ORF">A8C75_22675</name>
</gene>
<dbReference type="Pfam" id="PF13411">
    <property type="entry name" value="MerR_1"/>
    <property type="match status" value="1"/>
</dbReference>
<dbReference type="STRING" id="1821621.A8C75_22675"/>
<dbReference type="PANTHER" id="PTHR30204">
    <property type="entry name" value="REDOX-CYCLING DRUG-SENSING TRANSCRIPTIONAL ACTIVATOR SOXR"/>
    <property type="match status" value="1"/>
</dbReference>
<proteinExistence type="predicted"/>
<evidence type="ECO:0000313" key="5">
    <source>
        <dbReference type="Proteomes" id="UP000078070"/>
    </source>
</evidence>
<dbReference type="PROSITE" id="PS50937">
    <property type="entry name" value="HTH_MERR_2"/>
    <property type="match status" value="1"/>
</dbReference>
<dbReference type="PRINTS" id="PR00040">
    <property type="entry name" value="HTHMERR"/>
</dbReference>
<dbReference type="EMBL" id="CP015839">
    <property type="protein sequence ID" value="ANG65006.1"/>
    <property type="molecule type" value="Genomic_DNA"/>
</dbReference>
<dbReference type="InterPro" id="IPR009061">
    <property type="entry name" value="DNA-bd_dom_put_sf"/>
</dbReference>
<dbReference type="Proteomes" id="UP000078070">
    <property type="component" value="Chromosome"/>
</dbReference>
<sequence>MDIGEVAKLSGVPASTLRYYEDKGLIRSVGRRGLRRLFGGGVLERLALIALGRSAGFSLDEIAGMLGTGAEPRIDRRQLNAKADELDVTIRRLTAMREGLRHVADCSAPGHLECPRFRRLMELAAAGALGDGRDGRKAPAPRRRADPPAVT</sequence>
<evidence type="ECO:0000256" key="1">
    <source>
        <dbReference type="ARBA" id="ARBA00023125"/>
    </source>
</evidence>
<keyword evidence="5" id="KW-1185">Reference proteome</keyword>
<dbReference type="CDD" id="cd04781">
    <property type="entry name" value="HTH_MerR-like_sg6"/>
    <property type="match status" value="1"/>
</dbReference>
<dbReference type="InterPro" id="IPR000551">
    <property type="entry name" value="MerR-type_HTH_dom"/>
</dbReference>
<feature type="region of interest" description="Disordered" evidence="2">
    <location>
        <begin position="131"/>
        <end position="151"/>
    </location>
</feature>
<evidence type="ECO:0000313" key="4">
    <source>
        <dbReference type="EMBL" id="ANG65006.1"/>
    </source>
</evidence>
<evidence type="ECO:0000256" key="2">
    <source>
        <dbReference type="SAM" id="MobiDB-lite"/>
    </source>
</evidence>
<accession>A0A1A9F459</accession>
<keyword evidence="1" id="KW-0238">DNA-binding</keyword>
<evidence type="ECO:0000259" key="3">
    <source>
        <dbReference type="PROSITE" id="PS50937"/>
    </source>
</evidence>
<dbReference type="PANTHER" id="PTHR30204:SF97">
    <property type="entry name" value="MERR FAMILY REGULATORY PROTEIN"/>
    <property type="match status" value="1"/>
</dbReference>
<protein>
    <submittedName>
        <fullName evidence="4">MerR family transcriptional regulator</fullName>
    </submittedName>
</protein>
<dbReference type="KEGG" id="mars:A8C75_22675"/>
<dbReference type="SMART" id="SM00422">
    <property type="entry name" value="HTH_MERR"/>
    <property type="match status" value="1"/>
</dbReference>
<dbReference type="GO" id="GO:0003677">
    <property type="term" value="F:DNA binding"/>
    <property type="evidence" value="ECO:0007669"/>
    <property type="project" value="UniProtKB-KW"/>
</dbReference>
<dbReference type="AlphaFoldDB" id="A0A1A9F459"/>
<dbReference type="Gene3D" id="1.10.1660.10">
    <property type="match status" value="1"/>
</dbReference>
<feature type="domain" description="HTH merR-type" evidence="3">
    <location>
        <begin position="1"/>
        <end position="68"/>
    </location>
</feature>
<reference evidence="4 5" key="2">
    <citation type="journal article" date="2018" name="Int. J. Syst. Evol. Microbiol.">
        <title>Marinobacterium aestuarii sp. nov., a benzene-degrading marine bacterium isolated from estuary sediment.</title>
        <authorList>
            <person name="Bae S.S."/>
            <person name="Jung J."/>
            <person name="Chung D."/>
            <person name="Baek K."/>
        </authorList>
    </citation>
    <scope>NUCLEOTIDE SEQUENCE [LARGE SCALE GENOMIC DNA]</scope>
    <source>
        <strain evidence="4 5">ST58-10</strain>
    </source>
</reference>